<gene>
    <name evidence="7" type="ORF">M9Y10_035078</name>
</gene>
<sequence length="379" mass="42435">MSVNSFKIISSLVIFVLNALSSFLPFCFSSQSWVSYAESLAGGVFLGAFTVHLFPEALHSFSNYTHTPIGPIISLIFFTILFSVEMFASSHGHDHDHHSSKHKCKHQNEDIASSKENKTNTSNNDISNLQDHDINDTINTENASGIDYYNDDSKMLIHPNESRFVVEDEIENLDEFRNNNLSTSKSKYAVKSTTLVVYFVLIFHCIIEAFGFGLLKSRSLLIALFCAIIGHKPVETFSMGILLLQSMPKNGQNKKSSESVSNGSKNSAGYNQNHSGFSVIKKFLFRKYCIMMIIFSSVTPLTILFSMYFGSGIKSPLTFGFIAAASAGVFMFVGFHELTELLEESEKWSVKAKIFHILWFTIGLGWMALIGLFSEEHEH</sequence>
<organism evidence="7 8">
    <name type="scientific">Tritrichomonas musculus</name>
    <dbReference type="NCBI Taxonomy" id="1915356"/>
    <lineage>
        <taxon>Eukaryota</taxon>
        <taxon>Metamonada</taxon>
        <taxon>Parabasalia</taxon>
        <taxon>Tritrichomonadida</taxon>
        <taxon>Tritrichomonadidae</taxon>
        <taxon>Tritrichomonas</taxon>
    </lineage>
</organism>
<proteinExistence type="predicted"/>
<protein>
    <recommendedName>
        <fullName evidence="9">ZIP Zinc transporter family protein</fullName>
    </recommendedName>
</protein>
<dbReference type="Pfam" id="PF02535">
    <property type="entry name" value="Zip"/>
    <property type="match status" value="1"/>
</dbReference>
<dbReference type="EMBL" id="JAPFFF010000005">
    <property type="protein sequence ID" value="KAK8890305.1"/>
    <property type="molecule type" value="Genomic_DNA"/>
</dbReference>
<keyword evidence="2 6" id="KW-0812">Transmembrane</keyword>
<feature type="compositionally biased region" description="Basic and acidic residues" evidence="5">
    <location>
        <begin position="106"/>
        <end position="118"/>
    </location>
</feature>
<feature type="transmembrane region" description="Helical" evidence="6">
    <location>
        <begin position="6"/>
        <end position="26"/>
    </location>
</feature>
<keyword evidence="8" id="KW-1185">Reference proteome</keyword>
<feature type="transmembrane region" description="Helical" evidence="6">
    <location>
        <begin position="354"/>
        <end position="373"/>
    </location>
</feature>
<feature type="transmembrane region" description="Helical" evidence="6">
    <location>
        <begin position="288"/>
        <end position="309"/>
    </location>
</feature>
<feature type="transmembrane region" description="Helical" evidence="6">
    <location>
        <begin position="315"/>
        <end position="333"/>
    </location>
</feature>
<feature type="transmembrane region" description="Helical" evidence="6">
    <location>
        <begin position="221"/>
        <end position="244"/>
    </location>
</feature>
<feature type="transmembrane region" description="Helical" evidence="6">
    <location>
        <begin position="33"/>
        <end position="54"/>
    </location>
</feature>
<name>A0ABR2KGQ1_9EUKA</name>
<feature type="region of interest" description="Disordered" evidence="5">
    <location>
        <begin position="93"/>
        <end position="132"/>
    </location>
</feature>
<feature type="transmembrane region" description="Helical" evidence="6">
    <location>
        <begin position="195"/>
        <end position="215"/>
    </location>
</feature>
<keyword evidence="3 6" id="KW-1133">Transmembrane helix</keyword>
<evidence type="ECO:0000256" key="3">
    <source>
        <dbReference type="ARBA" id="ARBA00022989"/>
    </source>
</evidence>
<dbReference type="InterPro" id="IPR003689">
    <property type="entry name" value="ZIP"/>
</dbReference>
<evidence type="ECO:0000256" key="4">
    <source>
        <dbReference type="ARBA" id="ARBA00023136"/>
    </source>
</evidence>
<evidence type="ECO:0000313" key="8">
    <source>
        <dbReference type="Proteomes" id="UP001470230"/>
    </source>
</evidence>
<keyword evidence="4 6" id="KW-0472">Membrane</keyword>
<comment type="subcellular location">
    <subcellularLocation>
        <location evidence="1">Membrane</location>
        <topology evidence="1">Multi-pass membrane protein</topology>
    </subcellularLocation>
</comment>
<reference evidence="7 8" key="1">
    <citation type="submission" date="2024-04" db="EMBL/GenBank/DDBJ databases">
        <title>Tritrichomonas musculus Genome.</title>
        <authorList>
            <person name="Alves-Ferreira E."/>
            <person name="Grigg M."/>
            <person name="Lorenzi H."/>
            <person name="Galac M."/>
        </authorList>
    </citation>
    <scope>NUCLEOTIDE SEQUENCE [LARGE SCALE GENOMIC DNA]</scope>
    <source>
        <strain evidence="7 8">EAF2021</strain>
    </source>
</reference>
<evidence type="ECO:0008006" key="9">
    <source>
        <dbReference type="Google" id="ProtNLM"/>
    </source>
</evidence>
<evidence type="ECO:0000256" key="5">
    <source>
        <dbReference type="SAM" id="MobiDB-lite"/>
    </source>
</evidence>
<evidence type="ECO:0000256" key="6">
    <source>
        <dbReference type="SAM" id="Phobius"/>
    </source>
</evidence>
<dbReference type="PANTHER" id="PTHR11040:SF140">
    <property type="entry name" value="ZRT (ZRT), IRT- (IRT-) LIKE PROTEIN TRANSPORTER"/>
    <property type="match status" value="1"/>
</dbReference>
<dbReference type="Proteomes" id="UP001470230">
    <property type="component" value="Unassembled WGS sequence"/>
</dbReference>
<evidence type="ECO:0000313" key="7">
    <source>
        <dbReference type="EMBL" id="KAK8890305.1"/>
    </source>
</evidence>
<accession>A0ABR2KGQ1</accession>
<comment type="caution">
    <text evidence="7">The sequence shown here is derived from an EMBL/GenBank/DDBJ whole genome shotgun (WGS) entry which is preliminary data.</text>
</comment>
<evidence type="ECO:0000256" key="2">
    <source>
        <dbReference type="ARBA" id="ARBA00022692"/>
    </source>
</evidence>
<feature type="transmembrane region" description="Helical" evidence="6">
    <location>
        <begin position="69"/>
        <end position="88"/>
    </location>
</feature>
<dbReference type="PANTHER" id="PTHR11040">
    <property type="entry name" value="ZINC/IRON TRANSPORTER"/>
    <property type="match status" value="1"/>
</dbReference>
<evidence type="ECO:0000256" key="1">
    <source>
        <dbReference type="ARBA" id="ARBA00004141"/>
    </source>
</evidence>